<feature type="coiled-coil region" evidence="1">
    <location>
        <begin position="125"/>
        <end position="201"/>
    </location>
</feature>
<evidence type="ECO:0000313" key="3">
    <source>
        <dbReference type="EMBL" id="RIB03852.1"/>
    </source>
</evidence>
<proteinExistence type="predicted"/>
<organism evidence="3 4">
    <name type="scientific">Gigaspora rosea</name>
    <dbReference type="NCBI Taxonomy" id="44941"/>
    <lineage>
        <taxon>Eukaryota</taxon>
        <taxon>Fungi</taxon>
        <taxon>Fungi incertae sedis</taxon>
        <taxon>Mucoromycota</taxon>
        <taxon>Glomeromycotina</taxon>
        <taxon>Glomeromycetes</taxon>
        <taxon>Diversisporales</taxon>
        <taxon>Gigasporaceae</taxon>
        <taxon>Gigaspora</taxon>
    </lineage>
</organism>
<feature type="domain" description="Regulator of chromosome segregation-like C-terminal" evidence="2">
    <location>
        <begin position="91"/>
        <end position="117"/>
    </location>
</feature>
<evidence type="ECO:0000259" key="2">
    <source>
        <dbReference type="Pfam" id="PF04394"/>
    </source>
</evidence>
<protein>
    <recommendedName>
        <fullName evidence="2">Regulator of chromosome segregation-like C-terminal domain-containing protein</fullName>
    </recommendedName>
</protein>
<dbReference type="EMBL" id="QKWP01002311">
    <property type="protein sequence ID" value="RIB03852.1"/>
    <property type="molecule type" value="Genomic_DNA"/>
</dbReference>
<evidence type="ECO:0000313" key="4">
    <source>
        <dbReference type="Proteomes" id="UP000266673"/>
    </source>
</evidence>
<dbReference type="InterPro" id="IPR007489">
    <property type="entry name" value="RocS-like_C"/>
</dbReference>
<keyword evidence="1" id="KW-0175">Coiled coil</keyword>
<accession>A0A397U0S2</accession>
<dbReference type="AlphaFoldDB" id="A0A397U0S2"/>
<dbReference type="Proteomes" id="UP000266673">
    <property type="component" value="Unassembled WGS sequence"/>
</dbReference>
<keyword evidence="4" id="KW-1185">Reference proteome</keyword>
<name>A0A397U0S2_9GLOM</name>
<evidence type="ECO:0000256" key="1">
    <source>
        <dbReference type="SAM" id="Coils"/>
    </source>
</evidence>
<reference evidence="3 4" key="1">
    <citation type="submission" date="2018-06" db="EMBL/GenBank/DDBJ databases">
        <title>Comparative genomics reveals the genomic features of Rhizophagus irregularis, R. cerebriforme, R. diaphanum and Gigaspora rosea, and their symbiotic lifestyle signature.</title>
        <authorList>
            <person name="Morin E."/>
            <person name="San Clemente H."/>
            <person name="Chen E.C.H."/>
            <person name="De La Providencia I."/>
            <person name="Hainaut M."/>
            <person name="Kuo A."/>
            <person name="Kohler A."/>
            <person name="Murat C."/>
            <person name="Tang N."/>
            <person name="Roy S."/>
            <person name="Loubradou J."/>
            <person name="Henrissat B."/>
            <person name="Grigoriev I.V."/>
            <person name="Corradi N."/>
            <person name="Roux C."/>
            <person name="Martin F.M."/>
        </authorList>
    </citation>
    <scope>NUCLEOTIDE SEQUENCE [LARGE SCALE GENOMIC DNA]</scope>
    <source>
        <strain evidence="3 4">DAOM 194757</strain>
    </source>
</reference>
<comment type="caution">
    <text evidence="3">The sequence shown here is derived from an EMBL/GenBank/DDBJ whole genome shotgun (WGS) entry which is preliminary data.</text>
</comment>
<gene>
    <name evidence="3" type="ORF">C2G38_2048927</name>
</gene>
<dbReference type="Pfam" id="PF04394">
    <property type="entry name" value="DUF536"/>
    <property type="match status" value="1"/>
</dbReference>
<sequence length="243" mass="28005">MSSPLSYSSTLCSLDSSETNFSSPSVVGIELFDTPSPLPRLAQDNSCDICAGMFNELVESRKKYEEACKSLKKELVLRAKTYERQTSDLKKQLDVKDEQLAAKDEQINKQQQYNLENLNIKHKEHMNMQVQLDAQQNLNAQLQSNLQQLQSYLQHMQSINSQLQSNLNQQQEVNFQQKQQLGTLQEQLNLCQAELERQRSLNNSHLITGIRRCGFNNRRDEHREGERKDGYKEVIINAMLGNN</sequence>
<feature type="coiled-coil region" evidence="1">
    <location>
        <begin position="54"/>
        <end position="99"/>
    </location>
</feature>